<protein>
    <submittedName>
        <fullName evidence="2">Uncharacterized protein</fullName>
    </submittedName>
</protein>
<feature type="compositionally biased region" description="Polar residues" evidence="1">
    <location>
        <begin position="208"/>
        <end position="228"/>
    </location>
</feature>
<evidence type="ECO:0000313" key="2">
    <source>
        <dbReference type="EMBL" id="KAF5387603.1"/>
    </source>
</evidence>
<reference evidence="2 3" key="1">
    <citation type="journal article" date="2020" name="ISME J.">
        <title>Uncovering the hidden diversity of litter-decomposition mechanisms in mushroom-forming fungi.</title>
        <authorList>
            <person name="Floudas D."/>
            <person name="Bentzer J."/>
            <person name="Ahren D."/>
            <person name="Johansson T."/>
            <person name="Persson P."/>
            <person name="Tunlid A."/>
        </authorList>
    </citation>
    <scope>NUCLEOTIDE SEQUENCE [LARGE SCALE GENOMIC DNA]</scope>
    <source>
        <strain evidence="2 3">CBS 661.87</strain>
    </source>
</reference>
<organism evidence="2 3">
    <name type="scientific">Tricholomella constricta</name>
    <dbReference type="NCBI Taxonomy" id="117010"/>
    <lineage>
        <taxon>Eukaryota</taxon>
        <taxon>Fungi</taxon>
        <taxon>Dikarya</taxon>
        <taxon>Basidiomycota</taxon>
        <taxon>Agaricomycotina</taxon>
        <taxon>Agaricomycetes</taxon>
        <taxon>Agaricomycetidae</taxon>
        <taxon>Agaricales</taxon>
        <taxon>Tricholomatineae</taxon>
        <taxon>Lyophyllaceae</taxon>
        <taxon>Tricholomella</taxon>
    </lineage>
</organism>
<comment type="caution">
    <text evidence="2">The sequence shown here is derived from an EMBL/GenBank/DDBJ whole genome shotgun (WGS) entry which is preliminary data.</text>
</comment>
<feature type="region of interest" description="Disordered" evidence="1">
    <location>
        <begin position="380"/>
        <end position="407"/>
    </location>
</feature>
<proteinExistence type="predicted"/>
<feature type="compositionally biased region" description="Polar residues" evidence="1">
    <location>
        <begin position="246"/>
        <end position="257"/>
    </location>
</feature>
<dbReference type="OrthoDB" id="2590590at2759"/>
<dbReference type="AlphaFoldDB" id="A0A8H5HQJ0"/>
<sequence>MDEERARRRERGWGNEEIEARVGRHPQAIPTVDLTAASPPSGLSTLHIQTENLNAIPPFDPLTPSPPLPPLPFISKRLAPTHLKVNQFGSRLLLIGHDEGLSVLDMFTQEWSEEGGITVKGPDEAHARLIWQGESVFQMSLLEVENTGEGIPQGIILALVGPEPGSPSVKDVESMRSLRMYNLASITSLAKWTVAQKGARPLDLHRPSNWQVQQSPSKRTRPQSSSIARSLKSFMDHPPGGHHSQEPSGTSYINMLSPSPSLASTNRDILTPVRLSPVRKSSDDSSWDVVDDLPLRWATDYVPLATNGSRLLNSSVISYALWNNEHHKGKGGRLLAIASKNNILLYETPKGERAFHFVKDFYTPLQPRSITFFQQSVQDAGRSPSDVGTSRHYQSQHRRSDSANTLRSVSDGFRASTSSTTLNYGTHLSLFVVFDKKAGWIRLADSAVGEMELHDVGGAHSHRASDMPSTGSLLKSRMSLEAHHLSRWIAPVRCTLPVPNKPGVTRDVHLITRGKHTHIVPCPLPVCPSSYPPLFATTWRSTPTSVSARVCQPSPDCGYSLPFLQIIALGENGVEVQEVSLSFLGKGKGKAQHIQEPLRAEEDLGGDSGFLCVGGHWDQSHHLFHRQQLSRSYSTTSAISATSFTSMESEDLLDKMKKEEGVYAWCRKGLEDWRVFWIGGSLTDDAEDDTDDPDG</sequence>
<accession>A0A8H5HQJ0</accession>
<gene>
    <name evidence="2" type="ORF">D9615_000730</name>
</gene>
<feature type="region of interest" description="Disordered" evidence="1">
    <location>
        <begin position="203"/>
        <end position="257"/>
    </location>
</feature>
<name>A0A8H5HQJ0_9AGAR</name>
<dbReference type="EMBL" id="JAACJP010000001">
    <property type="protein sequence ID" value="KAF5387603.1"/>
    <property type="molecule type" value="Genomic_DNA"/>
</dbReference>
<evidence type="ECO:0000256" key="1">
    <source>
        <dbReference type="SAM" id="MobiDB-lite"/>
    </source>
</evidence>
<evidence type="ECO:0000313" key="3">
    <source>
        <dbReference type="Proteomes" id="UP000565441"/>
    </source>
</evidence>
<dbReference type="Proteomes" id="UP000565441">
    <property type="component" value="Unassembled WGS sequence"/>
</dbReference>
<keyword evidence="3" id="KW-1185">Reference proteome</keyword>